<evidence type="ECO:0000259" key="3">
    <source>
        <dbReference type="PROSITE" id="PS50943"/>
    </source>
</evidence>
<accession>A0A2P2C0G0</accession>
<dbReference type="Gene3D" id="1.10.260.40">
    <property type="entry name" value="lambda repressor-like DNA-binding domains"/>
    <property type="match status" value="1"/>
</dbReference>
<dbReference type="Pfam" id="PF01381">
    <property type="entry name" value="HTH_3"/>
    <property type="match status" value="1"/>
</dbReference>
<dbReference type="SUPFAM" id="SSF51182">
    <property type="entry name" value="RmlC-like cupins"/>
    <property type="match status" value="1"/>
</dbReference>
<name>A0A2P2C0G0_9ZZZZ</name>
<dbReference type="GO" id="GO:0005829">
    <property type="term" value="C:cytosol"/>
    <property type="evidence" value="ECO:0007669"/>
    <property type="project" value="TreeGrafter"/>
</dbReference>
<dbReference type="SUPFAM" id="SSF47413">
    <property type="entry name" value="lambda repressor-like DNA-binding domains"/>
    <property type="match status" value="1"/>
</dbReference>
<evidence type="ECO:0000256" key="2">
    <source>
        <dbReference type="SAM" id="MobiDB-lite"/>
    </source>
</evidence>
<dbReference type="PANTHER" id="PTHR46797">
    <property type="entry name" value="HTH-TYPE TRANSCRIPTIONAL REGULATOR"/>
    <property type="match status" value="1"/>
</dbReference>
<protein>
    <submittedName>
        <fullName evidence="4">Putative Transcriptional regulator</fullName>
    </submittedName>
</protein>
<dbReference type="CDD" id="cd00093">
    <property type="entry name" value="HTH_XRE"/>
    <property type="match status" value="1"/>
</dbReference>
<dbReference type="CDD" id="cd02209">
    <property type="entry name" value="cupin_XRE_C"/>
    <property type="match status" value="1"/>
</dbReference>
<dbReference type="InterPro" id="IPR014710">
    <property type="entry name" value="RmlC-like_jellyroll"/>
</dbReference>
<dbReference type="InterPro" id="IPR010982">
    <property type="entry name" value="Lambda_DNA-bd_dom_sf"/>
</dbReference>
<dbReference type="GO" id="GO:0003677">
    <property type="term" value="F:DNA binding"/>
    <property type="evidence" value="ECO:0007669"/>
    <property type="project" value="UniProtKB-KW"/>
</dbReference>
<dbReference type="InterPro" id="IPR001387">
    <property type="entry name" value="Cro/C1-type_HTH"/>
</dbReference>
<dbReference type="InterPro" id="IPR013096">
    <property type="entry name" value="Cupin_2"/>
</dbReference>
<dbReference type="GO" id="GO:0003700">
    <property type="term" value="F:DNA-binding transcription factor activity"/>
    <property type="evidence" value="ECO:0007669"/>
    <property type="project" value="TreeGrafter"/>
</dbReference>
<dbReference type="Gene3D" id="2.60.120.10">
    <property type="entry name" value="Jelly Rolls"/>
    <property type="match status" value="1"/>
</dbReference>
<dbReference type="PANTHER" id="PTHR46797:SF1">
    <property type="entry name" value="METHYLPHOSPHONATE SYNTHASE"/>
    <property type="match status" value="1"/>
</dbReference>
<dbReference type="InterPro" id="IPR050807">
    <property type="entry name" value="TransReg_Diox_bact_type"/>
</dbReference>
<reference evidence="4" key="1">
    <citation type="submission" date="2015-08" db="EMBL/GenBank/DDBJ databases">
        <authorList>
            <person name="Babu N.S."/>
            <person name="Beckwith C.J."/>
            <person name="Beseler K.G."/>
            <person name="Brison A."/>
            <person name="Carone J.V."/>
            <person name="Caskin T.P."/>
            <person name="Diamond M."/>
            <person name="Durham M.E."/>
            <person name="Foxe J.M."/>
            <person name="Go M."/>
            <person name="Henderson B.A."/>
            <person name="Jones I.B."/>
            <person name="McGettigan J.A."/>
            <person name="Micheletti S.J."/>
            <person name="Nasrallah M.E."/>
            <person name="Ortiz D."/>
            <person name="Piller C.R."/>
            <person name="Privatt S.R."/>
            <person name="Schneider S.L."/>
            <person name="Sharp S."/>
            <person name="Smith T.C."/>
            <person name="Stanton J.D."/>
            <person name="Ullery H.E."/>
            <person name="Wilson R.J."/>
            <person name="Serrano M.G."/>
            <person name="Buck G."/>
            <person name="Lee V."/>
            <person name="Wang Y."/>
            <person name="Carvalho R."/>
            <person name="Voegtly L."/>
            <person name="Shi R."/>
            <person name="Duckworth R."/>
            <person name="Johnson A."/>
            <person name="Loviza R."/>
            <person name="Walstead R."/>
            <person name="Shah Z."/>
            <person name="Kiflezghi M."/>
            <person name="Wade K."/>
            <person name="Ball S.L."/>
            <person name="Bradley K.W."/>
            <person name="Asai D.J."/>
            <person name="Bowman C.A."/>
            <person name="Russell D.A."/>
            <person name="Pope W.H."/>
            <person name="Jacobs-Sera D."/>
            <person name="Hendrix R.W."/>
            <person name="Hatfull G.F."/>
        </authorList>
    </citation>
    <scope>NUCLEOTIDE SEQUENCE</scope>
</reference>
<dbReference type="InterPro" id="IPR011051">
    <property type="entry name" value="RmlC_Cupin_sf"/>
</dbReference>
<evidence type="ECO:0000256" key="1">
    <source>
        <dbReference type="ARBA" id="ARBA00023125"/>
    </source>
</evidence>
<proteinExistence type="predicted"/>
<dbReference type="Pfam" id="PF07883">
    <property type="entry name" value="Cupin_2"/>
    <property type="match status" value="1"/>
</dbReference>
<dbReference type="EMBL" id="CZKA01000020">
    <property type="protein sequence ID" value="CUR55495.1"/>
    <property type="molecule type" value="Genomic_DNA"/>
</dbReference>
<feature type="region of interest" description="Disordered" evidence="2">
    <location>
        <begin position="72"/>
        <end position="106"/>
    </location>
</feature>
<dbReference type="PROSITE" id="PS50943">
    <property type="entry name" value="HTH_CROC1"/>
    <property type="match status" value="1"/>
</dbReference>
<feature type="domain" description="HTH cro/C1-type" evidence="3">
    <location>
        <begin position="12"/>
        <end position="66"/>
    </location>
</feature>
<evidence type="ECO:0000313" key="4">
    <source>
        <dbReference type="EMBL" id="CUR55495.1"/>
    </source>
</evidence>
<keyword evidence="1" id="KW-0238">DNA-binding</keyword>
<gene>
    <name evidence="4" type="ORF">NOCA2270130</name>
</gene>
<dbReference type="SMART" id="SM00530">
    <property type="entry name" value="HTH_XRE"/>
    <property type="match status" value="1"/>
</dbReference>
<sequence>MAAITGDIGAKLRAARQQNGTSLRSVATSLGVSPSLISQVETGKTQPSVNTLYAWVTLLGISFDDLMANPSSDGQPAPISAKSKASTRGHASVEPGPFQSSRDNPVIDMENGVRWERLAIGQGGDVQPLLVTYAPGGSSSIEGKMTRHNGHEYAYLISGELTAQLEFDTHVLSPGDSLSFDSMKPHLYVNRSDTPAVGIWFVVGREDHANEDARMGHATHSAVNSAVDVLRAMDQISARG</sequence>
<dbReference type="AlphaFoldDB" id="A0A2P2C0G0"/>
<organism evidence="4">
    <name type="scientific">metagenome</name>
    <dbReference type="NCBI Taxonomy" id="256318"/>
    <lineage>
        <taxon>unclassified sequences</taxon>
        <taxon>metagenomes</taxon>
    </lineage>
</organism>